<evidence type="ECO:0000313" key="15">
    <source>
        <dbReference type="Proteomes" id="UP001209540"/>
    </source>
</evidence>
<evidence type="ECO:0000256" key="12">
    <source>
        <dbReference type="RuleBase" id="RU361141"/>
    </source>
</evidence>
<gene>
    <name evidence="14" type="ORF">BDA99DRAFT_537174</name>
</gene>
<keyword evidence="15" id="KW-1185">Reference proteome</keyword>
<dbReference type="CDD" id="cd09599">
    <property type="entry name" value="M1_LTA4H"/>
    <property type="match status" value="1"/>
</dbReference>
<dbReference type="EMBL" id="JAIXMP010000013">
    <property type="protein sequence ID" value="KAI9263161.1"/>
    <property type="molecule type" value="Genomic_DNA"/>
</dbReference>
<dbReference type="Proteomes" id="UP001209540">
    <property type="component" value="Unassembled WGS sequence"/>
</dbReference>
<keyword evidence="7 11" id="KW-0862">Zinc</keyword>
<keyword evidence="3 12" id="KW-0963">Cytoplasm</keyword>
<dbReference type="Pfam" id="PF01433">
    <property type="entry name" value="Peptidase_M1"/>
    <property type="match status" value="1"/>
</dbReference>
<dbReference type="InterPro" id="IPR038502">
    <property type="entry name" value="M1_LTA-4_hydro/amino_C_sf"/>
</dbReference>
<dbReference type="Gene3D" id="2.60.40.1730">
    <property type="entry name" value="tricorn interacting facor f3 domain"/>
    <property type="match status" value="1"/>
</dbReference>
<feature type="binding site" evidence="10">
    <location>
        <begin position="581"/>
        <end position="583"/>
    </location>
    <ligand>
        <name>a peptide</name>
        <dbReference type="ChEBI" id="CHEBI:60466"/>
    </ligand>
</feature>
<dbReference type="PANTHER" id="PTHR45726">
    <property type="entry name" value="LEUKOTRIENE A-4 HYDROLASE"/>
    <property type="match status" value="1"/>
</dbReference>
<evidence type="ECO:0000256" key="4">
    <source>
        <dbReference type="ARBA" id="ARBA00022670"/>
    </source>
</evidence>
<evidence type="ECO:0000256" key="1">
    <source>
        <dbReference type="ARBA" id="ARBA00004496"/>
    </source>
</evidence>
<dbReference type="EC" id="3.3.2.10" evidence="12"/>
<comment type="cofactor">
    <cofactor evidence="11 12">
        <name>Zn(2+)</name>
        <dbReference type="ChEBI" id="CHEBI:29105"/>
    </cofactor>
    <text evidence="11 12">Binds 1 zinc ion per subunit.</text>
</comment>
<organism evidence="14 15">
    <name type="scientific">Phascolomyces articulosus</name>
    <dbReference type="NCBI Taxonomy" id="60185"/>
    <lineage>
        <taxon>Eukaryota</taxon>
        <taxon>Fungi</taxon>
        <taxon>Fungi incertae sedis</taxon>
        <taxon>Mucoromycota</taxon>
        <taxon>Mucoromycotina</taxon>
        <taxon>Mucoromycetes</taxon>
        <taxon>Mucorales</taxon>
        <taxon>Lichtheimiaceae</taxon>
        <taxon>Phascolomyces</taxon>
    </lineage>
</organism>
<evidence type="ECO:0000256" key="7">
    <source>
        <dbReference type="ARBA" id="ARBA00022833"/>
    </source>
</evidence>
<name>A0AAD5K020_9FUNG</name>
<dbReference type="FunFam" id="1.25.40.320:FF:000001">
    <property type="entry name" value="Leukotriene A(4) hydrolase"/>
    <property type="match status" value="1"/>
</dbReference>
<evidence type="ECO:0000313" key="14">
    <source>
        <dbReference type="EMBL" id="KAI9263161.1"/>
    </source>
</evidence>
<feature type="binding site" evidence="10">
    <location>
        <begin position="260"/>
        <end position="265"/>
    </location>
    <ligand>
        <name>a peptide</name>
        <dbReference type="ChEBI" id="CHEBI:60466"/>
    </ligand>
</feature>
<proteinExistence type="inferred from homology"/>
<dbReference type="GO" id="GO:0006508">
    <property type="term" value="P:proteolysis"/>
    <property type="evidence" value="ECO:0007669"/>
    <property type="project" value="UniProtKB-KW"/>
</dbReference>
<dbReference type="GO" id="GO:0004301">
    <property type="term" value="F:epoxide hydrolase activity"/>
    <property type="evidence" value="ECO:0007669"/>
    <property type="project" value="UniProtKB-EC"/>
</dbReference>
<dbReference type="InterPro" id="IPR001930">
    <property type="entry name" value="Peptidase_M1"/>
</dbReference>
<keyword evidence="5 11" id="KW-0479">Metal-binding</keyword>
<evidence type="ECO:0000256" key="6">
    <source>
        <dbReference type="ARBA" id="ARBA00022801"/>
    </source>
</evidence>
<keyword evidence="6 12" id="KW-0378">Hydrolase</keyword>
<evidence type="ECO:0000256" key="5">
    <source>
        <dbReference type="ARBA" id="ARBA00022723"/>
    </source>
</evidence>
<protein>
    <recommendedName>
        <fullName evidence="12">Leukotriene A(4) hydrolase</fullName>
        <shortName evidence="12">LTA-4 hydrolase</shortName>
        <ecNumber evidence="12">3.3.2.10</ecNumber>
        <ecNumber evidence="12">3.4.11.-</ecNumber>
    </recommendedName>
</protein>
<accession>A0AAD5K020</accession>
<comment type="subcellular location">
    <subcellularLocation>
        <location evidence="1 12">Cytoplasm</location>
    </subcellularLocation>
</comment>
<comment type="similarity">
    <text evidence="2 12">Belongs to the peptidase M1 family.</text>
</comment>
<dbReference type="Gene3D" id="1.25.40.320">
    <property type="entry name" value="Peptidase M1, leukotriene A4 hydrolase/aminopeptidase C-terminal domain"/>
    <property type="match status" value="1"/>
</dbReference>
<dbReference type="Gene3D" id="1.10.390.10">
    <property type="entry name" value="Neutral Protease Domain 2"/>
    <property type="match status" value="1"/>
</dbReference>
<feature type="active site" description="Proton acceptor" evidence="9">
    <location>
        <position position="290"/>
    </location>
</feature>
<keyword evidence="4 12" id="KW-0645">Protease</keyword>
<dbReference type="PANTHER" id="PTHR45726:SF3">
    <property type="entry name" value="LEUKOTRIENE A-4 HYDROLASE"/>
    <property type="match status" value="1"/>
</dbReference>
<dbReference type="NCBIfam" id="TIGR02411">
    <property type="entry name" value="leuko_A4_hydro"/>
    <property type="match status" value="1"/>
</dbReference>
<dbReference type="EC" id="3.4.11.-" evidence="12"/>
<feature type="binding site" evidence="11">
    <location>
        <position position="289"/>
    </location>
    <ligand>
        <name>Zn(2+)</name>
        <dbReference type="ChEBI" id="CHEBI:29105"/>
        <note>catalytic</note>
    </ligand>
</feature>
<dbReference type="SUPFAM" id="SSF55486">
    <property type="entry name" value="Metalloproteases ('zincins'), catalytic domain"/>
    <property type="match status" value="1"/>
</dbReference>
<evidence type="ECO:0000256" key="11">
    <source>
        <dbReference type="PIRSR" id="PIRSR612777-3"/>
    </source>
</evidence>
<dbReference type="InterPro" id="IPR015211">
    <property type="entry name" value="Peptidase_M1_C"/>
</dbReference>
<dbReference type="Pfam" id="PF17900">
    <property type="entry name" value="Peptidase_M1_N"/>
    <property type="match status" value="1"/>
</dbReference>
<feature type="active site" description="Proton donor" evidence="9">
    <location>
        <position position="378"/>
    </location>
</feature>
<dbReference type="InterPro" id="IPR045357">
    <property type="entry name" value="Aminopeptidase_N-like_N"/>
</dbReference>
<evidence type="ECO:0000259" key="13">
    <source>
        <dbReference type="SMART" id="SM01263"/>
    </source>
</evidence>
<comment type="catalytic activity">
    <reaction evidence="12">
        <text>an epoxide + H2O = an ethanediol</text>
        <dbReference type="Rhea" id="RHEA:19037"/>
        <dbReference type="ChEBI" id="CHEBI:15377"/>
        <dbReference type="ChEBI" id="CHEBI:32955"/>
        <dbReference type="ChEBI" id="CHEBI:140594"/>
        <dbReference type="EC" id="3.3.2.10"/>
    </reaction>
</comment>
<dbReference type="InterPro" id="IPR027268">
    <property type="entry name" value="Peptidase_M4/M1_CTD_sf"/>
</dbReference>
<dbReference type="Pfam" id="PF09127">
    <property type="entry name" value="Leuk-A4-hydro_C"/>
    <property type="match status" value="1"/>
</dbReference>
<dbReference type="InterPro" id="IPR034015">
    <property type="entry name" value="M1_LTA4H"/>
</dbReference>
<dbReference type="SUPFAM" id="SSF48371">
    <property type="entry name" value="ARM repeat"/>
    <property type="match status" value="1"/>
</dbReference>
<reference evidence="14" key="1">
    <citation type="journal article" date="2022" name="IScience">
        <title>Evolution of zygomycete secretomes and the origins of terrestrial fungal ecologies.</title>
        <authorList>
            <person name="Chang Y."/>
            <person name="Wang Y."/>
            <person name="Mondo S."/>
            <person name="Ahrendt S."/>
            <person name="Andreopoulos W."/>
            <person name="Barry K."/>
            <person name="Beard J."/>
            <person name="Benny G.L."/>
            <person name="Blankenship S."/>
            <person name="Bonito G."/>
            <person name="Cuomo C."/>
            <person name="Desiro A."/>
            <person name="Gervers K.A."/>
            <person name="Hundley H."/>
            <person name="Kuo A."/>
            <person name="LaButti K."/>
            <person name="Lang B.F."/>
            <person name="Lipzen A."/>
            <person name="O'Donnell K."/>
            <person name="Pangilinan J."/>
            <person name="Reynolds N."/>
            <person name="Sandor L."/>
            <person name="Smith M.E."/>
            <person name="Tsang A."/>
            <person name="Grigoriev I.V."/>
            <person name="Stajich J.E."/>
            <person name="Spatafora J.W."/>
        </authorList>
    </citation>
    <scope>NUCLEOTIDE SEQUENCE</scope>
    <source>
        <strain evidence="14">RSA 2281</strain>
    </source>
</reference>
<reference evidence="14" key="2">
    <citation type="submission" date="2023-02" db="EMBL/GenBank/DDBJ databases">
        <authorList>
            <consortium name="DOE Joint Genome Institute"/>
            <person name="Mondo S.J."/>
            <person name="Chang Y."/>
            <person name="Wang Y."/>
            <person name="Ahrendt S."/>
            <person name="Andreopoulos W."/>
            <person name="Barry K."/>
            <person name="Beard J."/>
            <person name="Benny G.L."/>
            <person name="Blankenship S."/>
            <person name="Bonito G."/>
            <person name="Cuomo C."/>
            <person name="Desiro A."/>
            <person name="Gervers K.A."/>
            <person name="Hundley H."/>
            <person name="Kuo A."/>
            <person name="LaButti K."/>
            <person name="Lang B.F."/>
            <person name="Lipzen A."/>
            <person name="O'Donnell K."/>
            <person name="Pangilinan J."/>
            <person name="Reynolds N."/>
            <person name="Sandor L."/>
            <person name="Smith M.W."/>
            <person name="Tsang A."/>
            <person name="Grigoriev I.V."/>
            <person name="Stajich J.E."/>
            <person name="Spatafora J.W."/>
        </authorList>
    </citation>
    <scope>NUCLEOTIDE SEQUENCE</scope>
    <source>
        <strain evidence="14">RSA 2281</strain>
    </source>
</reference>
<feature type="domain" description="Peptidase M1 leukotriene A4 hydrolase/aminopeptidase C-terminal" evidence="13">
    <location>
        <begin position="463"/>
        <end position="625"/>
    </location>
</feature>
<evidence type="ECO:0000256" key="2">
    <source>
        <dbReference type="ARBA" id="ARBA00010136"/>
    </source>
</evidence>
<evidence type="ECO:0000256" key="8">
    <source>
        <dbReference type="ARBA" id="ARBA00023049"/>
    </source>
</evidence>
<dbReference type="GO" id="GO:0005829">
    <property type="term" value="C:cytosol"/>
    <property type="evidence" value="ECO:0007669"/>
    <property type="project" value="TreeGrafter"/>
</dbReference>
<comment type="caution">
    <text evidence="14">The sequence shown here is derived from an EMBL/GenBank/DDBJ whole genome shotgun (WGS) entry which is preliminary data.</text>
</comment>
<dbReference type="InterPro" id="IPR014782">
    <property type="entry name" value="Peptidase_M1_dom"/>
</dbReference>
<evidence type="ECO:0000256" key="9">
    <source>
        <dbReference type="PIRSR" id="PIRSR612777-1"/>
    </source>
</evidence>
<evidence type="ECO:0000256" key="10">
    <source>
        <dbReference type="PIRSR" id="PIRSR612777-2"/>
    </source>
</evidence>
<dbReference type="GO" id="GO:0070006">
    <property type="term" value="F:metalloaminopeptidase activity"/>
    <property type="evidence" value="ECO:0007669"/>
    <property type="project" value="UniProtKB-ARBA"/>
</dbReference>
<keyword evidence="8 12" id="KW-0482">Metalloprotease</keyword>
<sequence>MALYDPSSLANLSEIRTTHIHLNWNISFDERKISGHAVLDLLAVAKVDKIVLDTSYLDIKSASINDQDLKFHVADRHPSLGSALTVELPQAVEQGTKLKLKVDYSTTDKCTAVQFLDPEQTLGKKHPYLFSQCQAIHARSFAPCQDSPGVKVTYSAAVTSPLRVLMSALHTTEEDAGNGLKTYHFVQKTTMPSYLIAIAAGNLEGRVIGPRSTVWSEPEMVEKCAWEFQDTESFIATGEKLLTPYEWGRYDVLVLPPSFPYGGMENPCLTFVTPTIVAGDKSAVDVVAHEISHSWMGNLVTTCNWEHFWLNEGWTVFVERKILAYLHGELERQFSAIIGWKALKESVNLFGADSPATILKPDLSSGIDPDDYFSSIPYEKGFNLLYHIEKTVGGPAIFEPFMKAHVEQFASQSISTEQWKAFLFKYMEDNHGKEVVDKLNTIDFDTWINGKGMPPVDPQFDTTLADQCYALAKRWDEARGSDDLSGFTPSDTEKFTSTQKSVLWIRKSNSYCYRSMIVVFLERLTDCEPLPHNLLAKMDDLYKMTEIRNADVRFRWQQLCVMASYKPIYPHVVEFVTEQGRMKFVRPLYRLLYKAEGGAELAKDTYLKHRKFYHPIAAALIEKDIGIQQ</sequence>
<dbReference type="InterPro" id="IPR016024">
    <property type="entry name" value="ARM-type_fold"/>
</dbReference>
<feature type="binding site" evidence="11">
    <location>
        <position position="312"/>
    </location>
    <ligand>
        <name>Zn(2+)</name>
        <dbReference type="ChEBI" id="CHEBI:29105"/>
        <note>catalytic</note>
    </ligand>
</feature>
<evidence type="ECO:0000256" key="3">
    <source>
        <dbReference type="ARBA" id="ARBA00022490"/>
    </source>
</evidence>
<feature type="binding site" evidence="11">
    <location>
        <position position="293"/>
    </location>
    <ligand>
        <name>Zn(2+)</name>
        <dbReference type="ChEBI" id="CHEBI:29105"/>
        <note>catalytic</note>
    </ligand>
</feature>
<dbReference type="FunFam" id="3.30.2010.30:FF:000001">
    <property type="entry name" value="Leukotriene A(4) hydrolase"/>
    <property type="match status" value="1"/>
</dbReference>
<dbReference type="SMART" id="SM01263">
    <property type="entry name" value="Leuk-A4-hydro_C"/>
    <property type="match status" value="1"/>
</dbReference>
<dbReference type="InterPro" id="IPR042097">
    <property type="entry name" value="Aminopeptidase_N-like_N_sf"/>
</dbReference>
<dbReference type="PRINTS" id="PR00756">
    <property type="entry name" value="ALADIPTASE"/>
</dbReference>
<dbReference type="GO" id="GO:0008270">
    <property type="term" value="F:zinc ion binding"/>
    <property type="evidence" value="ECO:0007669"/>
    <property type="project" value="InterPro"/>
</dbReference>
<dbReference type="InterPro" id="IPR012777">
    <property type="entry name" value="LTA4H"/>
</dbReference>
<dbReference type="Gene3D" id="3.30.2010.30">
    <property type="match status" value="1"/>
</dbReference>
<dbReference type="FunFam" id="1.10.390.10:FF:000003">
    <property type="entry name" value="Leukotriene A(4) hydrolase"/>
    <property type="match status" value="1"/>
</dbReference>
<dbReference type="AlphaFoldDB" id="A0AAD5K020"/>
<dbReference type="FunFam" id="2.60.40.1730:FF:000004">
    <property type="entry name" value="Leukotriene A(4) hydrolase"/>
    <property type="match status" value="1"/>
</dbReference>
<dbReference type="SUPFAM" id="SSF63737">
    <property type="entry name" value="Leukotriene A4 hydrolase N-terminal domain"/>
    <property type="match status" value="1"/>
</dbReference>
<feature type="binding site" evidence="10">
    <location>
        <begin position="132"/>
        <end position="134"/>
    </location>
    <ligand>
        <name>a peptide</name>
        <dbReference type="ChEBI" id="CHEBI:60466"/>
    </ligand>
</feature>
<dbReference type="InterPro" id="IPR049980">
    <property type="entry name" value="LTA4H_cat"/>
</dbReference>